<keyword evidence="1" id="KW-0812">Transmembrane</keyword>
<keyword evidence="1" id="KW-0472">Membrane</keyword>
<keyword evidence="1" id="KW-1133">Transmembrane helix</keyword>
<dbReference type="RefSeq" id="WP_281256031.1">
    <property type="nucleotide sequence ID" value="NZ_FPJG01000006.1"/>
</dbReference>
<evidence type="ECO:0000256" key="1">
    <source>
        <dbReference type="SAM" id="Phobius"/>
    </source>
</evidence>
<keyword evidence="3" id="KW-1185">Reference proteome</keyword>
<reference evidence="3" key="1">
    <citation type="submission" date="2016-11" db="EMBL/GenBank/DDBJ databases">
        <authorList>
            <person name="Varghese N."/>
            <person name="Submissions S."/>
        </authorList>
    </citation>
    <scope>NUCLEOTIDE SEQUENCE [LARGE SCALE GENOMIC DNA]</scope>
    <source>
        <strain evidence="3">DSM 44671</strain>
    </source>
</reference>
<protein>
    <submittedName>
        <fullName evidence="2">Uncharacterized protein</fullName>
    </submittedName>
</protein>
<feature type="transmembrane region" description="Helical" evidence="1">
    <location>
        <begin position="21"/>
        <end position="40"/>
    </location>
</feature>
<dbReference type="STRING" id="546364.SAMN04489730_8400"/>
<accession>A0A1K1T6A1</accession>
<dbReference type="Proteomes" id="UP000182740">
    <property type="component" value="Unassembled WGS sequence"/>
</dbReference>
<gene>
    <name evidence="2" type="ORF">SAMN04489730_8400</name>
</gene>
<evidence type="ECO:0000313" key="3">
    <source>
        <dbReference type="Proteomes" id="UP000182740"/>
    </source>
</evidence>
<dbReference type="AlphaFoldDB" id="A0A1K1T6A1"/>
<proteinExistence type="predicted"/>
<organism evidence="2 3">
    <name type="scientific">Amycolatopsis australiensis</name>
    <dbReference type="NCBI Taxonomy" id="546364"/>
    <lineage>
        <taxon>Bacteria</taxon>
        <taxon>Bacillati</taxon>
        <taxon>Actinomycetota</taxon>
        <taxon>Actinomycetes</taxon>
        <taxon>Pseudonocardiales</taxon>
        <taxon>Pseudonocardiaceae</taxon>
        <taxon>Amycolatopsis</taxon>
    </lineage>
</organism>
<sequence length="42" mass="4847">MNEDEERPGDRERRRATVLQALGRIAALIAAIITLLRRWLDS</sequence>
<dbReference type="EMBL" id="FPJG01000006">
    <property type="protein sequence ID" value="SFW92123.1"/>
    <property type="molecule type" value="Genomic_DNA"/>
</dbReference>
<name>A0A1K1T6A1_9PSEU</name>
<evidence type="ECO:0000313" key="2">
    <source>
        <dbReference type="EMBL" id="SFW92123.1"/>
    </source>
</evidence>